<sequence length="380" mass="41958">AFVKQSNDAPKLPSVSVSPSGEIKENISVTLTCSSDANPAANYIWYKANNRTPLSTDSQLSFNSVQSADSGEYYCTAENRLGTSTPEKLSVDVKYPPKLPSVSVSPSAEIVEGSSVTLTCSTDANPAASYTWYKEDEDSPKTSGHNFTITDITPEHSGSYYCKAQNNRGHHYSTLQLTVSRAWKPTVVSGVSAILLALLLVSVILWIIKKRSPKQQQPEPGERPDTSEQLQSADGEVVYTTVCFVKHKAEAVYANIRPAQAKKHKEEDDRVVYSAVTFRSASTAPRSVTSRVFTEIKQQLNSVCFELFVKSVQQNPDHNSRRCRGSSCSVQHSQQTSKTWKTISLADFLSMLNLFICSSGRSVLWEKRFVTHPSDFFSLS</sequence>
<dbReference type="AlphaFoldDB" id="A0A669BVJ8"/>
<dbReference type="SMART" id="SM00408">
    <property type="entry name" value="IGc2"/>
    <property type="match status" value="2"/>
</dbReference>
<keyword evidence="1" id="KW-0472">Membrane</keyword>
<feature type="domain" description="Ig-like" evidence="2">
    <location>
        <begin position="13"/>
        <end position="90"/>
    </location>
</feature>
<feature type="domain" description="Ig-like" evidence="2">
    <location>
        <begin position="100"/>
        <end position="180"/>
    </location>
</feature>
<dbReference type="Pfam" id="PF13927">
    <property type="entry name" value="Ig_3"/>
    <property type="match status" value="1"/>
</dbReference>
<dbReference type="PROSITE" id="PS50835">
    <property type="entry name" value="IG_LIKE"/>
    <property type="match status" value="2"/>
</dbReference>
<keyword evidence="1" id="KW-0812">Transmembrane</keyword>
<evidence type="ECO:0000313" key="4">
    <source>
        <dbReference type="Proteomes" id="UP000005207"/>
    </source>
</evidence>
<dbReference type="Gene3D" id="2.60.40.10">
    <property type="entry name" value="Immunoglobulins"/>
    <property type="match status" value="2"/>
</dbReference>
<keyword evidence="4" id="KW-1185">Reference proteome</keyword>
<reference evidence="4" key="1">
    <citation type="submission" date="2012-01" db="EMBL/GenBank/DDBJ databases">
        <title>The Genome Sequence of Oreochromis niloticus (Nile Tilapia).</title>
        <authorList>
            <consortium name="Broad Institute Genome Assembly Team"/>
            <consortium name="Broad Institute Sequencing Platform"/>
            <person name="Di Palma F."/>
            <person name="Johnson J."/>
            <person name="Lander E.S."/>
            <person name="Lindblad-Toh K."/>
        </authorList>
    </citation>
    <scope>NUCLEOTIDE SEQUENCE [LARGE SCALE GENOMIC DNA]</scope>
</reference>
<dbReference type="SMART" id="SM00409">
    <property type="entry name" value="IG"/>
    <property type="match status" value="2"/>
</dbReference>
<protein>
    <recommendedName>
        <fullName evidence="2">Ig-like domain-containing protein</fullName>
    </recommendedName>
</protein>
<dbReference type="Pfam" id="PF13895">
    <property type="entry name" value="Ig_2"/>
    <property type="match status" value="1"/>
</dbReference>
<dbReference type="InterPro" id="IPR003599">
    <property type="entry name" value="Ig_sub"/>
</dbReference>
<reference evidence="3" key="3">
    <citation type="submission" date="2025-09" db="UniProtKB">
        <authorList>
            <consortium name="Ensembl"/>
        </authorList>
    </citation>
    <scope>IDENTIFICATION</scope>
</reference>
<feature type="transmembrane region" description="Helical" evidence="1">
    <location>
        <begin position="187"/>
        <end position="208"/>
    </location>
</feature>
<dbReference type="InterPro" id="IPR003598">
    <property type="entry name" value="Ig_sub2"/>
</dbReference>
<evidence type="ECO:0000256" key="1">
    <source>
        <dbReference type="SAM" id="Phobius"/>
    </source>
</evidence>
<dbReference type="InterPro" id="IPR036179">
    <property type="entry name" value="Ig-like_dom_sf"/>
</dbReference>
<dbReference type="PANTHER" id="PTHR46013:SF4">
    <property type="entry name" value="B-CELL RECEPTOR CD22-RELATED"/>
    <property type="match status" value="1"/>
</dbReference>
<dbReference type="SUPFAM" id="SSF48726">
    <property type="entry name" value="Immunoglobulin"/>
    <property type="match status" value="2"/>
</dbReference>
<evidence type="ECO:0000259" key="2">
    <source>
        <dbReference type="PROSITE" id="PS50835"/>
    </source>
</evidence>
<organism evidence="3 4">
    <name type="scientific">Oreochromis niloticus</name>
    <name type="common">Nile tilapia</name>
    <name type="synonym">Tilapia nilotica</name>
    <dbReference type="NCBI Taxonomy" id="8128"/>
    <lineage>
        <taxon>Eukaryota</taxon>
        <taxon>Metazoa</taxon>
        <taxon>Chordata</taxon>
        <taxon>Craniata</taxon>
        <taxon>Vertebrata</taxon>
        <taxon>Euteleostomi</taxon>
        <taxon>Actinopterygii</taxon>
        <taxon>Neopterygii</taxon>
        <taxon>Teleostei</taxon>
        <taxon>Neoteleostei</taxon>
        <taxon>Acanthomorphata</taxon>
        <taxon>Ovalentaria</taxon>
        <taxon>Cichlomorphae</taxon>
        <taxon>Cichliformes</taxon>
        <taxon>Cichlidae</taxon>
        <taxon>African cichlids</taxon>
        <taxon>Pseudocrenilabrinae</taxon>
        <taxon>Oreochromini</taxon>
        <taxon>Oreochromis</taxon>
    </lineage>
</organism>
<evidence type="ECO:0000313" key="3">
    <source>
        <dbReference type="Ensembl" id="ENSONIP00000038456.1"/>
    </source>
</evidence>
<dbReference type="InterPro" id="IPR007110">
    <property type="entry name" value="Ig-like_dom"/>
</dbReference>
<reference evidence="3" key="2">
    <citation type="submission" date="2025-08" db="UniProtKB">
        <authorList>
            <consortium name="Ensembl"/>
        </authorList>
    </citation>
    <scope>IDENTIFICATION</scope>
</reference>
<accession>A0A669BVJ8</accession>
<keyword evidence="1" id="KW-1133">Transmembrane helix</keyword>
<dbReference type="Proteomes" id="UP000005207">
    <property type="component" value="Linkage group LG6"/>
</dbReference>
<dbReference type="OMA" id="YIWYKAN"/>
<dbReference type="GeneTree" id="ENSGT01010000222294"/>
<dbReference type="InParanoid" id="A0A669BVJ8"/>
<dbReference type="PANTHER" id="PTHR46013">
    <property type="entry name" value="VASCULAR CELL ADHESION MOLECULE 1"/>
    <property type="match status" value="1"/>
</dbReference>
<name>A0A669BVJ8_ORENI</name>
<proteinExistence type="predicted"/>
<dbReference type="InterPro" id="IPR013783">
    <property type="entry name" value="Ig-like_fold"/>
</dbReference>
<dbReference type="CDD" id="cd00096">
    <property type="entry name" value="Ig"/>
    <property type="match status" value="2"/>
</dbReference>
<dbReference type="Ensembl" id="ENSONIT00000055745.1">
    <property type="protein sequence ID" value="ENSONIP00000038456.1"/>
    <property type="gene ID" value="ENSONIG00000033317.1"/>
</dbReference>